<dbReference type="eggNOG" id="ENOG502R66S">
    <property type="taxonomic scope" value="Eukaryota"/>
</dbReference>
<feature type="compositionally biased region" description="Pro residues" evidence="1">
    <location>
        <begin position="115"/>
        <end position="124"/>
    </location>
</feature>
<dbReference type="Proteomes" id="UP000032180">
    <property type="component" value="Chromosome 1"/>
</dbReference>
<dbReference type="InterPro" id="IPR012871">
    <property type="entry name" value="DUF1668_ORYSA"/>
</dbReference>
<dbReference type="Gramene" id="LPERR01G06370.1">
    <property type="protein sequence ID" value="LPERR01G06370.1"/>
    <property type="gene ID" value="LPERR01G06370"/>
</dbReference>
<dbReference type="AlphaFoldDB" id="A0A0D9UY30"/>
<dbReference type="Pfam" id="PF07893">
    <property type="entry name" value="DUF1668"/>
    <property type="match status" value="1"/>
</dbReference>
<dbReference type="PANTHER" id="PTHR33085:SF88">
    <property type="entry name" value="OS08G0165000 PROTEIN"/>
    <property type="match status" value="1"/>
</dbReference>
<reference evidence="2 3" key="1">
    <citation type="submission" date="2012-08" db="EMBL/GenBank/DDBJ databases">
        <title>Oryza genome evolution.</title>
        <authorList>
            <person name="Wing R.A."/>
        </authorList>
    </citation>
    <scope>NUCLEOTIDE SEQUENCE</scope>
</reference>
<evidence type="ECO:0000313" key="3">
    <source>
        <dbReference type="Proteomes" id="UP000032180"/>
    </source>
</evidence>
<accession>A0A0D9UY30</accession>
<evidence type="ECO:0000313" key="2">
    <source>
        <dbReference type="EnsemblPlants" id="LPERR01G06370.1"/>
    </source>
</evidence>
<organism evidence="2 3">
    <name type="scientific">Leersia perrieri</name>
    <dbReference type="NCBI Taxonomy" id="77586"/>
    <lineage>
        <taxon>Eukaryota</taxon>
        <taxon>Viridiplantae</taxon>
        <taxon>Streptophyta</taxon>
        <taxon>Embryophyta</taxon>
        <taxon>Tracheophyta</taxon>
        <taxon>Spermatophyta</taxon>
        <taxon>Magnoliopsida</taxon>
        <taxon>Liliopsida</taxon>
        <taxon>Poales</taxon>
        <taxon>Poaceae</taxon>
        <taxon>BOP clade</taxon>
        <taxon>Oryzoideae</taxon>
        <taxon>Oryzeae</taxon>
        <taxon>Oryzinae</taxon>
        <taxon>Leersia</taxon>
    </lineage>
</organism>
<name>A0A0D9UY30_9ORYZ</name>
<keyword evidence="3" id="KW-1185">Reference proteome</keyword>
<protein>
    <submittedName>
        <fullName evidence="2">Uncharacterized protein</fullName>
    </submittedName>
</protein>
<feature type="region of interest" description="Disordered" evidence="1">
    <location>
        <begin position="104"/>
        <end position="127"/>
    </location>
</feature>
<evidence type="ECO:0000256" key="1">
    <source>
        <dbReference type="SAM" id="MobiDB-lite"/>
    </source>
</evidence>
<dbReference type="PANTHER" id="PTHR33085">
    <property type="entry name" value="OS12G0113100 PROTEIN-RELATED"/>
    <property type="match status" value="1"/>
</dbReference>
<reference evidence="2" key="3">
    <citation type="submission" date="2015-04" db="UniProtKB">
        <authorList>
            <consortium name="EnsemblPlants"/>
        </authorList>
    </citation>
    <scope>IDENTIFICATION</scope>
</reference>
<dbReference type="STRING" id="77586.A0A0D9UY30"/>
<proteinExistence type="predicted"/>
<sequence length="515" mass="56766">MVCRRFVPGAAALALPPRVPPPFCLAPTTPSPDLEAPAAPPPAPVPLPLAFIRQSAGHGIFVASAMSSFRRLVHLVTSDCSIRNTYSLRSIDMSALFAAAAAGNRGGESHHHPPAEPSPLPPPDISFYPPFQNCHGQGSMEFMLLGGNHNKVVAADQTGRTVLYDPDQHAIRTMRSLNEPKTTRPVSVTIGDDLYVLETILPEPPDQDGCFECFEWDTAVGSDRDWHPRVLPTPPYEHEPEADDVKYPVLGIKSYTVVDGTKIWISKADTGTYAYDTAAGAWSKAGEWTLPFTGHAHYVPEHGLWFGLSGTRAHGCVLRAADLAAASPRRPPATRNLWRDLVPPAEWRVALVPHLVHLGAGKFCIARFFDTDPFYGQYTYAVFTGVEVVRCADADGGLRMVKYGSKLYMLLSSMGYKHEGSGSSLGRIKKGYNYVWDYRRHGVLGHLFRRIEKVETRLKRLRRCQWFAFLLMGILTHEVLILNKKVAALKGEPKVAALKGEPSAHELGLCLFFPR</sequence>
<reference evidence="3" key="2">
    <citation type="submission" date="2013-12" db="EMBL/GenBank/DDBJ databases">
        <authorList>
            <person name="Yu Y."/>
            <person name="Lee S."/>
            <person name="de Baynast K."/>
            <person name="Wissotski M."/>
            <person name="Liu L."/>
            <person name="Talag J."/>
            <person name="Goicoechea J."/>
            <person name="Angelova A."/>
            <person name="Jetty R."/>
            <person name="Kudrna D."/>
            <person name="Golser W."/>
            <person name="Rivera L."/>
            <person name="Zhang J."/>
            <person name="Wing R."/>
        </authorList>
    </citation>
    <scope>NUCLEOTIDE SEQUENCE</scope>
</reference>
<dbReference type="EnsemblPlants" id="LPERR01G06370.1">
    <property type="protein sequence ID" value="LPERR01G06370.1"/>
    <property type="gene ID" value="LPERR01G06370"/>
</dbReference>